<name>A0AA84ZPL5_9TREM</name>
<evidence type="ECO:0000313" key="2">
    <source>
        <dbReference type="WBParaSite" id="SMRG1_40520.1"/>
    </source>
</evidence>
<evidence type="ECO:0000313" key="1">
    <source>
        <dbReference type="Proteomes" id="UP000050790"/>
    </source>
</evidence>
<reference evidence="2" key="1">
    <citation type="submission" date="2023-11" db="UniProtKB">
        <authorList>
            <consortium name="WormBaseParasite"/>
        </authorList>
    </citation>
    <scope>IDENTIFICATION</scope>
</reference>
<sequence length="69" mass="7778">MASLALLYCFSNHCYIELTKDDGSKSDVLSIRSIRLLGLVEKILLITCSVSSKRVFEAEDVYNCRSVLF</sequence>
<organism evidence="1 2">
    <name type="scientific">Schistosoma margrebowiei</name>
    <dbReference type="NCBI Taxonomy" id="48269"/>
    <lineage>
        <taxon>Eukaryota</taxon>
        <taxon>Metazoa</taxon>
        <taxon>Spiralia</taxon>
        <taxon>Lophotrochozoa</taxon>
        <taxon>Platyhelminthes</taxon>
        <taxon>Trematoda</taxon>
        <taxon>Digenea</taxon>
        <taxon>Strigeidida</taxon>
        <taxon>Schistosomatoidea</taxon>
        <taxon>Schistosomatidae</taxon>
        <taxon>Schistosoma</taxon>
    </lineage>
</organism>
<dbReference type="Proteomes" id="UP000050790">
    <property type="component" value="Unassembled WGS sequence"/>
</dbReference>
<proteinExistence type="predicted"/>
<accession>A0AA84ZPL5</accession>
<dbReference type="AlphaFoldDB" id="A0AA84ZPL5"/>
<protein>
    <submittedName>
        <fullName evidence="2">Uncharacterized protein</fullName>
    </submittedName>
</protein>
<dbReference type="WBParaSite" id="SMRG1_40520.1">
    <property type="protein sequence ID" value="SMRG1_40520.1"/>
    <property type="gene ID" value="SMRG1_40520"/>
</dbReference>